<dbReference type="SUPFAM" id="SSF53146">
    <property type="entry name" value="Nitrogenase accessory factor-like"/>
    <property type="match status" value="1"/>
</dbReference>
<evidence type="ECO:0008006" key="3">
    <source>
        <dbReference type="Google" id="ProtNLM"/>
    </source>
</evidence>
<evidence type="ECO:0000313" key="2">
    <source>
        <dbReference type="Proteomes" id="UP000289718"/>
    </source>
</evidence>
<gene>
    <name evidence="1" type="ORF">CP965_04370</name>
</gene>
<name>A0A4Q1AUJ1_9BACT</name>
<protein>
    <recommendedName>
        <fullName evidence="3">Dinitrogenase iron-molybdenum cofactor biosynthesis domain-containing protein</fullName>
    </recommendedName>
</protein>
<evidence type="ECO:0000313" key="1">
    <source>
        <dbReference type="EMBL" id="RXK13046.1"/>
    </source>
</evidence>
<dbReference type="EMBL" id="NXIE01000002">
    <property type="protein sequence ID" value="RXK13046.1"/>
    <property type="molecule type" value="Genomic_DNA"/>
</dbReference>
<proteinExistence type="predicted"/>
<dbReference type="InterPro" id="IPR036105">
    <property type="entry name" value="DiNase_FeMo-co_biosyn_sf"/>
</dbReference>
<dbReference type="OrthoDB" id="5347396at2"/>
<organism evidence="1 2">
    <name type="scientific">Halarcobacter mediterraneus</name>
    <dbReference type="NCBI Taxonomy" id="2023153"/>
    <lineage>
        <taxon>Bacteria</taxon>
        <taxon>Pseudomonadati</taxon>
        <taxon>Campylobacterota</taxon>
        <taxon>Epsilonproteobacteria</taxon>
        <taxon>Campylobacterales</taxon>
        <taxon>Arcobacteraceae</taxon>
        <taxon>Halarcobacter</taxon>
    </lineage>
</organism>
<sequence>MLQIVFPSNENLSYISKVNATFQNSRYLIVLDITGQNITGVDMIENPNYYSKDKLLQTCLDKKFKVLIIPENDNLNIKEFKEKGINIYKAENKKKKVLNIFSDYVQDKLIKV</sequence>
<reference evidence="1 2" key="1">
    <citation type="submission" date="2017-09" db="EMBL/GenBank/DDBJ databases">
        <title>Genomics of the genus Arcobacter.</title>
        <authorList>
            <person name="Perez-Cataluna A."/>
            <person name="Figueras M.J."/>
            <person name="Salas-Masso N."/>
        </authorList>
    </citation>
    <scope>NUCLEOTIDE SEQUENCE [LARGE SCALE GENOMIC DNA]</scope>
    <source>
        <strain evidence="1 2">F156-34</strain>
    </source>
</reference>
<keyword evidence="2" id="KW-1185">Reference proteome</keyword>
<dbReference type="RefSeq" id="WP_129060865.1">
    <property type="nucleotide sequence ID" value="NZ_NXIE01000002.1"/>
</dbReference>
<comment type="caution">
    <text evidence="1">The sequence shown here is derived from an EMBL/GenBank/DDBJ whole genome shotgun (WGS) entry which is preliminary data.</text>
</comment>
<dbReference type="Proteomes" id="UP000289718">
    <property type="component" value="Unassembled WGS sequence"/>
</dbReference>
<dbReference type="Gene3D" id="3.30.420.130">
    <property type="entry name" value="Dinitrogenase iron-molybdenum cofactor biosynthesis domain"/>
    <property type="match status" value="1"/>
</dbReference>
<accession>A0A4Q1AUJ1</accession>
<dbReference type="AlphaFoldDB" id="A0A4Q1AUJ1"/>